<evidence type="ECO:0000256" key="4">
    <source>
        <dbReference type="ARBA" id="ARBA00022722"/>
    </source>
</evidence>
<dbReference type="InterPro" id="IPR002156">
    <property type="entry name" value="RNaseH_domain"/>
</dbReference>
<dbReference type="GO" id="GO:0046872">
    <property type="term" value="F:metal ion binding"/>
    <property type="evidence" value="ECO:0007669"/>
    <property type="project" value="UniProtKB-KW"/>
</dbReference>
<proteinExistence type="inferred from homology"/>
<organism evidence="10">
    <name type="scientific">Caenorhabditis remanei</name>
    <name type="common">Caenorhabditis vulgaris</name>
    <dbReference type="NCBI Taxonomy" id="31234"/>
    <lineage>
        <taxon>Eukaryota</taxon>
        <taxon>Metazoa</taxon>
        <taxon>Ecdysozoa</taxon>
        <taxon>Nematoda</taxon>
        <taxon>Chromadorea</taxon>
        <taxon>Rhabditida</taxon>
        <taxon>Rhabditina</taxon>
        <taxon>Rhabditomorpha</taxon>
        <taxon>Rhabditoidea</taxon>
        <taxon>Rhabditidae</taxon>
        <taxon>Peloderinae</taxon>
        <taxon>Caenorhabditis</taxon>
    </lineage>
</organism>
<dbReference type="Gene3D" id="3.30.420.10">
    <property type="entry name" value="Ribonuclease H-like superfamily/Ribonuclease H"/>
    <property type="match status" value="1"/>
</dbReference>
<evidence type="ECO:0000256" key="7">
    <source>
        <dbReference type="ARBA" id="ARBA00022801"/>
    </source>
</evidence>
<evidence type="ECO:0000256" key="3">
    <source>
        <dbReference type="ARBA" id="ARBA00012180"/>
    </source>
</evidence>
<dbReference type="InterPro" id="IPR050092">
    <property type="entry name" value="RNase_H"/>
</dbReference>
<dbReference type="Proteomes" id="UP000008281">
    <property type="component" value="Unassembled WGS sequence"/>
</dbReference>
<evidence type="ECO:0000313" key="10">
    <source>
        <dbReference type="Proteomes" id="UP000008281"/>
    </source>
</evidence>
<dbReference type="Pfam" id="PF00075">
    <property type="entry name" value="RNase_H"/>
    <property type="match status" value="1"/>
</dbReference>
<dbReference type="GO" id="GO:0004523">
    <property type="term" value="F:RNA-DNA hybrid ribonuclease activity"/>
    <property type="evidence" value="ECO:0007669"/>
    <property type="project" value="UniProtKB-EC"/>
</dbReference>
<evidence type="ECO:0000256" key="5">
    <source>
        <dbReference type="ARBA" id="ARBA00022723"/>
    </source>
</evidence>
<dbReference type="EMBL" id="DS268430">
    <property type="protein sequence ID" value="EFO96293.1"/>
    <property type="molecule type" value="Genomic_DNA"/>
</dbReference>
<dbReference type="OrthoDB" id="407198at2759"/>
<dbReference type="KEGG" id="crq:GCK72_007640"/>
<keyword evidence="10" id="KW-1185">Reference proteome</keyword>
<gene>
    <name evidence="9" type="ORF">CRE_14515</name>
</gene>
<feature type="domain" description="RNase H type-1" evidence="8">
    <location>
        <begin position="32"/>
        <end position="111"/>
    </location>
</feature>
<accession>E3M9B0</accession>
<keyword evidence="6" id="KW-0255">Endonuclease</keyword>
<keyword evidence="5" id="KW-0479">Metal-binding</keyword>
<dbReference type="InterPro" id="IPR012337">
    <property type="entry name" value="RNaseH-like_sf"/>
</dbReference>
<comment type="similarity">
    <text evidence="2">Belongs to the RNase H family.</text>
</comment>
<dbReference type="EC" id="3.1.26.4" evidence="3"/>
<sequence length="155" mass="17068">MTVFRAAHSLKKAVHYSLLLPKTPLLTTRRHAIAYTDGSCFNPGRRNAKAGFGVFWYDGCEYNCCGKVTGIQDNNRAELCAACRAIRMAYNLKETEITIKTDSPFVIYALETPKDGRGGANLCGEEELEISTPDSSLINQNVTGSSKSINNNREI</sequence>
<evidence type="ECO:0000256" key="6">
    <source>
        <dbReference type="ARBA" id="ARBA00022759"/>
    </source>
</evidence>
<dbReference type="RefSeq" id="XP_003107235.2">
    <property type="nucleotide sequence ID" value="XM_003107187.2"/>
</dbReference>
<evidence type="ECO:0000313" key="9">
    <source>
        <dbReference type="EMBL" id="EFO96293.1"/>
    </source>
</evidence>
<dbReference type="InterPro" id="IPR036397">
    <property type="entry name" value="RNaseH_sf"/>
</dbReference>
<name>E3M9B0_CAERE</name>
<dbReference type="HOGENOM" id="CLU_1697151_0_0_1"/>
<evidence type="ECO:0000256" key="2">
    <source>
        <dbReference type="ARBA" id="ARBA00005300"/>
    </source>
</evidence>
<dbReference type="eggNOG" id="KOG3752">
    <property type="taxonomic scope" value="Eukaryota"/>
</dbReference>
<dbReference type="GeneID" id="9804900"/>
<dbReference type="GO" id="GO:0003676">
    <property type="term" value="F:nucleic acid binding"/>
    <property type="evidence" value="ECO:0007669"/>
    <property type="project" value="InterPro"/>
</dbReference>
<keyword evidence="7" id="KW-0378">Hydrolase</keyword>
<protein>
    <recommendedName>
        <fullName evidence="3">ribonuclease H</fullName>
        <ecNumber evidence="3">3.1.26.4</ecNumber>
    </recommendedName>
</protein>
<dbReference type="CTD" id="9804900"/>
<dbReference type="STRING" id="31234.E3M9B0"/>
<dbReference type="InParanoid" id="E3M9B0"/>
<keyword evidence="4" id="KW-0540">Nuclease</keyword>
<reference evidence="9" key="1">
    <citation type="submission" date="2007-07" db="EMBL/GenBank/DDBJ databases">
        <title>PCAP assembly of the Caenorhabditis remanei genome.</title>
        <authorList>
            <consortium name="The Caenorhabditis remanei Sequencing Consortium"/>
            <person name="Wilson R.K."/>
        </authorList>
    </citation>
    <scope>NUCLEOTIDE SEQUENCE [LARGE SCALE GENOMIC DNA]</scope>
    <source>
        <strain evidence="9">PB4641</strain>
    </source>
</reference>
<evidence type="ECO:0000256" key="1">
    <source>
        <dbReference type="ARBA" id="ARBA00000077"/>
    </source>
</evidence>
<evidence type="ECO:0000259" key="8">
    <source>
        <dbReference type="Pfam" id="PF00075"/>
    </source>
</evidence>
<dbReference type="SUPFAM" id="SSF53098">
    <property type="entry name" value="Ribonuclease H-like"/>
    <property type="match status" value="1"/>
</dbReference>
<comment type="catalytic activity">
    <reaction evidence="1">
        <text>Endonucleolytic cleavage to 5'-phosphomonoester.</text>
        <dbReference type="EC" id="3.1.26.4"/>
    </reaction>
</comment>
<dbReference type="GO" id="GO:0043137">
    <property type="term" value="P:DNA replication, removal of RNA primer"/>
    <property type="evidence" value="ECO:0007669"/>
    <property type="project" value="TreeGrafter"/>
</dbReference>
<dbReference type="PANTHER" id="PTHR10642:SF26">
    <property type="entry name" value="RIBONUCLEASE H1"/>
    <property type="match status" value="1"/>
</dbReference>
<dbReference type="PANTHER" id="PTHR10642">
    <property type="entry name" value="RIBONUCLEASE H1"/>
    <property type="match status" value="1"/>
</dbReference>
<dbReference type="AlphaFoldDB" id="E3M9B0"/>